<protein>
    <submittedName>
        <fullName evidence="3">Fructosamine kinase family protein</fullName>
    </submittedName>
</protein>
<dbReference type="GO" id="GO:0016301">
    <property type="term" value="F:kinase activity"/>
    <property type="evidence" value="ECO:0007669"/>
    <property type="project" value="UniProtKB-KW"/>
</dbReference>
<dbReference type="InterPro" id="IPR011009">
    <property type="entry name" value="Kinase-like_dom_sf"/>
</dbReference>
<comment type="caution">
    <text evidence="3">The sequence shown here is derived from an EMBL/GenBank/DDBJ whole genome shotgun (WGS) entry which is preliminary data.</text>
</comment>
<dbReference type="InterPro" id="IPR016477">
    <property type="entry name" value="Fructo-/Ketosamine-3-kinase"/>
</dbReference>
<accession>A0ABP9E079</accession>
<dbReference type="RefSeq" id="WP_345294975.1">
    <property type="nucleotide sequence ID" value="NZ_BAABJY010000002.1"/>
</dbReference>
<dbReference type="Proteomes" id="UP001501323">
    <property type="component" value="Unassembled WGS sequence"/>
</dbReference>
<gene>
    <name evidence="3" type="ORF">GCM10023332_15950</name>
</gene>
<comment type="similarity">
    <text evidence="1 2">Belongs to the fructosamine kinase family.</text>
</comment>
<organism evidence="3 4">
    <name type="scientific">Luteimonas vadosa</name>
    <dbReference type="NCBI Taxonomy" id="1165507"/>
    <lineage>
        <taxon>Bacteria</taxon>
        <taxon>Pseudomonadati</taxon>
        <taxon>Pseudomonadota</taxon>
        <taxon>Gammaproteobacteria</taxon>
        <taxon>Lysobacterales</taxon>
        <taxon>Lysobacteraceae</taxon>
        <taxon>Luteimonas</taxon>
    </lineage>
</organism>
<keyword evidence="2" id="KW-0808">Transferase</keyword>
<dbReference type="Gene3D" id="3.30.200.20">
    <property type="entry name" value="Phosphorylase Kinase, domain 1"/>
    <property type="match status" value="1"/>
</dbReference>
<dbReference type="Gene3D" id="3.90.1200.10">
    <property type="match status" value="1"/>
</dbReference>
<evidence type="ECO:0000313" key="4">
    <source>
        <dbReference type="Proteomes" id="UP001501323"/>
    </source>
</evidence>
<evidence type="ECO:0000256" key="1">
    <source>
        <dbReference type="ARBA" id="ARBA00009460"/>
    </source>
</evidence>
<sequence>MTEASSRAMPDADGFHRLEWAGGRAAIAKRRRDMPPAFFAAEALGLDALRRSKGLRVPEVFSVGVDHIVLEDLGVGTPGSAFHANAAIGLARQHACLGEAFGFEADGWCGDSPQDNARDRDGHRFFAQRRLLPQAKRAFDAGRLSGRDMVRVDSICRRLDALIPPQPPVLLHGDLWQGNLHACSDGDPALIDAGAVHYGWAEAELAMLHLFGTPPEAFFAAYAEAARLDPGWRRRAPIYNLYHLLNHLNLFGAAYLEETRRVIERHG</sequence>
<evidence type="ECO:0000256" key="2">
    <source>
        <dbReference type="PIRNR" id="PIRNR006221"/>
    </source>
</evidence>
<dbReference type="SUPFAM" id="SSF56112">
    <property type="entry name" value="Protein kinase-like (PK-like)"/>
    <property type="match status" value="1"/>
</dbReference>
<evidence type="ECO:0000313" key="3">
    <source>
        <dbReference type="EMBL" id="GAA4864619.1"/>
    </source>
</evidence>
<dbReference type="Pfam" id="PF03881">
    <property type="entry name" value="Fructosamin_kin"/>
    <property type="match status" value="1"/>
</dbReference>
<keyword evidence="4" id="KW-1185">Reference proteome</keyword>
<name>A0ABP9E079_9GAMM</name>
<keyword evidence="2 3" id="KW-0418">Kinase</keyword>
<dbReference type="PANTHER" id="PTHR12149:SF8">
    <property type="entry name" value="PROTEIN-RIBULOSAMINE 3-KINASE"/>
    <property type="match status" value="1"/>
</dbReference>
<proteinExistence type="inferred from homology"/>
<dbReference type="EMBL" id="BAABJY010000002">
    <property type="protein sequence ID" value="GAA4864619.1"/>
    <property type="molecule type" value="Genomic_DNA"/>
</dbReference>
<reference evidence="4" key="1">
    <citation type="journal article" date="2019" name="Int. J. Syst. Evol. Microbiol.">
        <title>The Global Catalogue of Microorganisms (GCM) 10K type strain sequencing project: providing services to taxonomists for standard genome sequencing and annotation.</title>
        <authorList>
            <consortium name="The Broad Institute Genomics Platform"/>
            <consortium name="The Broad Institute Genome Sequencing Center for Infectious Disease"/>
            <person name="Wu L."/>
            <person name="Ma J."/>
        </authorList>
    </citation>
    <scope>NUCLEOTIDE SEQUENCE [LARGE SCALE GENOMIC DNA]</scope>
    <source>
        <strain evidence="4">JCM 18392</strain>
    </source>
</reference>
<dbReference type="PIRSF" id="PIRSF006221">
    <property type="entry name" value="Ketosamine-3-kinase"/>
    <property type="match status" value="1"/>
</dbReference>
<dbReference type="PANTHER" id="PTHR12149">
    <property type="entry name" value="FRUCTOSAMINE 3 KINASE-RELATED PROTEIN"/>
    <property type="match status" value="1"/>
</dbReference>